<dbReference type="EMBL" id="QJKJ01009382">
    <property type="protein sequence ID" value="RDX76798.1"/>
    <property type="molecule type" value="Genomic_DNA"/>
</dbReference>
<proteinExistence type="inferred from homology"/>
<dbReference type="OrthoDB" id="29853at2759"/>
<accession>A0A371FES0</accession>
<keyword evidence="3" id="KW-1185">Reference proteome</keyword>
<feature type="non-terminal residue" evidence="2">
    <location>
        <position position="1"/>
    </location>
</feature>
<name>A0A371FES0_MUCPR</name>
<dbReference type="AlphaFoldDB" id="A0A371FES0"/>
<comment type="similarity">
    <text evidence="1">Belongs to the IST1 family.</text>
</comment>
<dbReference type="Gene3D" id="1.20.1260.60">
    <property type="entry name" value="Vacuolar protein sorting-associated protein Ist1"/>
    <property type="match status" value="1"/>
</dbReference>
<protein>
    <submittedName>
        <fullName evidence="2">IST1-like protein</fullName>
    </submittedName>
</protein>
<dbReference type="Pfam" id="PF03398">
    <property type="entry name" value="Ist1"/>
    <property type="match status" value="1"/>
</dbReference>
<gene>
    <name evidence="2" type="primary">IST1</name>
    <name evidence="2" type="ORF">CR513_43171</name>
</gene>
<dbReference type="STRING" id="157652.A0A371FES0"/>
<evidence type="ECO:0000313" key="3">
    <source>
        <dbReference type="Proteomes" id="UP000257109"/>
    </source>
</evidence>
<sequence length="120" mass="13382">MLSDIAKLLEAGQEVKAGVKVEHVIREENMMDAQDIIQLFCEHFVARLPMIQSQNEAISSGYFAAPRGADLPELLQVQLLFDSKYGKDFVYIAIGLTPHCSVNSQVSKGFRFPISQPKDL</sequence>
<comment type="caution">
    <text evidence="2">The sequence shown here is derived from an EMBL/GenBank/DDBJ whole genome shotgun (WGS) entry which is preliminary data.</text>
</comment>
<dbReference type="InterPro" id="IPR005061">
    <property type="entry name" value="Ist1"/>
</dbReference>
<dbReference type="GO" id="GO:0015031">
    <property type="term" value="P:protein transport"/>
    <property type="evidence" value="ECO:0007669"/>
    <property type="project" value="InterPro"/>
</dbReference>
<evidence type="ECO:0000256" key="1">
    <source>
        <dbReference type="ARBA" id="ARBA00005536"/>
    </source>
</evidence>
<dbReference type="InterPro" id="IPR042277">
    <property type="entry name" value="IST1-like"/>
</dbReference>
<dbReference type="Proteomes" id="UP000257109">
    <property type="component" value="Unassembled WGS sequence"/>
</dbReference>
<dbReference type="PANTHER" id="PTHR12161:SF5">
    <property type="entry name" value="IST1 HOMOLOG"/>
    <property type="match status" value="1"/>
</dbReference>
<evidence type="ECO:0000313" key="2">
    <source>
        <dbReference type="EMBL" id="RDX76798.1"/>
    </source>
</evidence>
<reference evidence="2" key="1">
    <citation type="submission" date="2018-05" db="EMBL/GenBank/DDBJ databases">
        <title>Draft genome of Mucuna pruriens seed.</title>
        <authorList>
            <person name="Nnadi N.E."/>
            <person name="Vos R."/>
            <person name="Hasami M.H."/>
            <person name="Devisetty U.K."/>
            <person name="Aguiy J.C."/>
        </authorList>
    </citation>
    <scope>NUCLEOTIDE SEQUENCE [LARGE SCALE GENOMIC DNA]</scope>
    <source>
        <strain evidence="2">JCA_2017</strain>
    </source>
</reference>
<dbReference type="PANTHER" id="PTHR12161">
    <property type="entry name" value="IST1 FAMILY MEMBER"/>
    <property type="match status" value="1"/>
</dbReference>
<organism evidence="2 3">
    <name type="scientific">Mucuna pruriens</name>
    <name type="common">Velvet bean</name>
    <name type="synonym">Dolichos pruriens</name>
    <dbReference type="NCBI Taxonomy" id="157652"/>
    <lineage>
        <taxon>Eukaryota</taxon>
        <taxon>Viridiplantae</taxon>
        <taxon>Streptophyta</taxon>
        <taxon>Embryophyta</taxon>
        <taxon>Tracheophyta</taxon>
        <taxon>Spermatophyta</taxon>
        <taxon>Magnoliopsida</taxon>
        <taxon>eudicotyledons</taxon>
        <taxon>Gunneridae</taxon>
        <taxon>Pentapetalae</taxon>
        <taxon>rosids</taxon>
        <taxon>fabids</taxon>
        <taxon>Fabales</taxon>
        <taxon>Fabaceae</taxon>
        <taxon>Papilionoideae</taxon>
        <taxon>50 kb inversion clade</taxon>
        <taxon>NPAAA clade</taxon>
        <taxon>indigoferoid/millettioid clade</taxon>
        <taxon>Phaseoleae</taxon>
        <taxon>Mucuna</taxon>
    </lineage>
</organism>